<proteinExistence type="predicted"/>
<organism evidence="2 3">
    <name type="scientific">Lysobacter brunescens</name>
    <dbReference type="NCBI Taxonomy" id="262323"/>
    <lineage>
        <taxon>Bacteria</taxon>
        <taxon>Pseudomonadati</taxon>
        <taxon>Pseudomonadota</taxon>
        <taxon>Gammaproteobacteria</taxon>
        <taxon>Lysobacterales</taxon>
        <taxon>Lysobacteraceae</taxon>
        <taxon>Lysobacter</taxon>
    </lineage>
</organism>
<dbReference type="RefSeq" id="WP_386822059.1">
    <property type="nucleotide sequence ID" value="NZ_JBHTIF010000001.1"/>
</dbReference>
<dbReference type="Proteomes" id="UP001597110">
    <property type="component" value="Unassembled WGS sequence"/>
</dbReference>
<dbReference type="EMBL" id="JBHTIF010000001">
    <property type="protein sequence ID" value="MFD0724396.1"/>
    <property type="molecule type" value="Genomic_DNA"/>
</dbReference>
<sequence>MTPFHITTTARRMKPANHQQNKPMSRDRREHGLCLAGYGAARFDIGFTAD</sequence>
<feature type="region of interest" description="Disordered" evidence="1">
    <location>
        <begin position="1"/>
        <end position="28"/>
    </location>
</feature>
<reference evidence="3" key="1">
    <citation type="journal article" date="2019" name="Int. J. Syst. Evol. Microbiol.">
        <title>The Global Catalogue of Microorganisms (GCM) 10K type strain sequencing project: providing services to taxonomists for standard genome sequencing and annotation.</title>
        <authorList>
            <consortium name="The Broad Institute Genomics Platform"/>
            <consortium name="The Broad Institute Genome Sequencing Center for Infectious Disease"/>
            <person name="Wu L."/>
            <person name="Ma J."/>
        </authorList>
    </citation>
    <scope>NUCLEOTIDE SEQUENCE [LARGE SCALE GENOMIC DNA]</scope>
    <source>
        <strain evidence="3">CCUG 55585</strain>
    </source>
</reference>
<protein>
    <submittedName>
        <fullName evidence="2">Uncharacterized protein</fullName>
    </submittedName>
</protein>
<evidence type="ECO:0000256" key="1">
    <source>
        <dbReference type="SAM" id="MobiDB-lite"/>
    </source>
</evidence>
<keyword evidence="3" id="KW-1185">Reference proteome</keyword>
<accession>A0ABW2Y903</accession>
<comment type="caution">
    <text evidence="2">The sequence shown here is derived from an EMBL/GenBank/DDBJ whole genome shotgun (WGS) entry which is preliminary data.</text>
</comment>
<gene>
    <name evidence="2" type="ORF">ACFQ0E_02165</name>
</gene>
<feature type="compositionally biased region" description="Polar residues" evidence="1">
    <location>
        <begin position="1"/>
        <end position="10"/>
    </location>
</feature>
<evidence type="ECO:0000313" key="2">
    <source>
        <dbReference type="EMBL" id="MFD0724396.1"/>
    </source>
</evidence>
<name>A0ABW2Y903_9GAMM</name>
<evidence type="ECO:0000313" key="3">
    <source>
        <dbReference type="Proteomes" id="UP001597110"/>
    </source>
</evidence>